<dbReference type="SUPFAM" id="SSF109604">
    <property type="entry name" value="HD-domain/PDEase-like"/>
    <property type="match status" value="1"/>
</dbReference>
<dbReference type="InterPro" id="IPR006674">
    <property type="entry name" value="HD_domain"/>
</dbReference>
<sequence>MSRAVVLHPPARGAAAEHSVPAVDAGPVVRLADLCLEFGRVERLCRHPDGVRQETDTDHTVMLGVVGCAFAARHLPWLDPGLVAQYALVHDLVEVYAGDTVTLRIDAATRRRKQAAEAAAAARLRAEFGGALPWLPDTIAAYEDRAAPEARYVKALDKLLPKITHLLNDAVVLRDEGMGRAELAARYAAQLVELHGYASDFPPLFELRRQLLDLLWDAVA</sequence>
<feature type="domain" description="HD" evidence="1">
    <location>
        <begin position="46"/>
        <end position="183"/>
    </location>
</feature>
<dbReference type="RefSeq" id="WP_344808299.1">
    <property type="nucleotide sequence ID" value="NZ_BAABAB010000036.1"/>
</dbReference>
<name>A0ABP7ALJ4_9ACTN</name>
<proteinExistence type="predicted"/>
<evidence type="ECO:0000313" key="3">
    <source>
        <dbReference type="Proteomes" id="UP001501490"/>
    </source>
</evidence>
<reference evidence="3" key="1">
    <citation type="journal article" date="2019" name="Int. J. Syst. Evol. Microbiol.">
        <title>The Global Catalogue of Microorganisms (GCM) 10K type strain sequencing project: providing services to taxonomists for standard genome sequencing and annotation.</title>
        <authorList>
            <consortium name="The Broad Institute Genomics Platform"/>
            <consortium name="The Broad Institute Genome Sequencing Center for Infectious Disease"/>
            <person name="Wu L."/>
            <person name="Ma J."/>
        </authorList>
    </citation>
    <scope>NUCLEOTIDE SEQUENCE [LARGE SCALE GENOMIC DNA]</scope>
    <source>
        <strain evidence="3">JCM 16929</strain>
    </source>
</reference>
<dbReference type="EMBL" id="BAABAB010000036">
    <property type="protein sequence ID" value="GAA3635133.1"/>
    <property type="molecule type" value="Genomic_DNA"/>
</dbReference>
<accession>A0ABP7ALJ4</accession>
<dbReference type="Gene3D" id="1.10.3210.10">
    <property type="entry name" value="Hypothetical protein af1432"/>
    <property type="match status" value="1"/>
</dbReference>
<evidence type="ECO:0000259" key="1">
    <source>
        <dbReference type="Pfam" id="PF13023"/>
    </source>
</evidence>
<evidence type="ECO:0000313" key="2">
    <source>
        <dbReference type="EMBL" id="GAA3635133.1"/>
    </source>
</evidence>
<gene>
    <name evidence="2" type="ORF">GCM10022236_42160</name>
</gene>
<keyword evidence="3" id="KW-1185">Reference proteome</keyword>
<dbReference type="Pfam" id="PF13023">
    <property type="entry name" value="HD_3"/>
    <property type="match status" value="1"/>
</dbReference>
<dbReference type="Proteomes" id="UP001501490">
    <property type="component" value="Unassembled WGS sequence"/>
</dbReference>
<comment type="caution">
    <text evidence="2">The sequence shown here is derived from an EMBL/GenBank/DDBJ whole genome shotgun (WGS) entry which is preliminary data.</text>
</comment>
<organism evidence="2 3">
    <name type="scientific">Microlunatus ginsengisoli</name>
    <dbReference type="NCBI Taxonomy" id="363863"/>
    <lineage>
        <taxon>Bacteria</taxon>
        <taxon>Bacillati</taxon>
        <taxon>Actinomycetota</taxon>
        <taxon>Actinomycetes</taxon>
        <taxon>Propionibacteriales</taxon>
        <taxon>Propionibacteriaceae</taxon>
        <taxon>Microlunatus</taxon>
    </lineage>
</organism>
<protein>
    <recommendedName>
        <fullName evidence="1">HD domain-containing protein</fullName>
    </recommendedName>
</protein>